<dbReference type="InterPro" id="IPR007402">
    <property type="entry name" value="DUF455"/>
</dbReference>
<evidence type="ECO:0000313" key="1">
    <source>
        <dbReference type="EMBL" id="GIL89335.1"/>
    </source>
</evidence>
<protein>
    <submittedName>
        <fullName evidence="1">Uncharacterized protein</fullName>
    </submittedName>
</protein>
<dbReference type="PANTHER" id="PTHR42782:SF2">
    <property type="entry name" value="3-OXOACYL-[ACYL-CARRIER-PROTEIN] SYNTHASE-LIKE PROTEIN"/>
    <property type="match status" value="1"/>
</dbReference>
<organism evidence="1 2">
    <name type="scientific">Volvox reticuliferus</name>
    <dbReference type="NCBI Taxonomy" id="1737510"/>
    <lineage>
        <taxon>Eukaryota</taxon>
        <taxon>Viridiplantae</taxon>
        <taxon>Chlorophyta</taxon>
        <taxon>core chlorophytes</taxon>
        <taxon>Chlorophyceae</taxon>
        <taxon>CS clade</taxon>
        <taxon>Chlamydomonadales</taxon>
        <taxon>Volvocaceae</taxon>
        <taxon>Volvox</taxon>
    </lineage>
</organism>
<evidence type="ECO:0000313" key="2">
    <source>
        <dbReference type="Proteomes" id="UP000747110"/>
    </source>
</evidence>
<proteinExistence type="predicted"/>
<dbReference type="PANTHER" id="PTHR42782">
    <property type="entry name" value="SI:CH73-314G15.3"/>
    <property type="match status" value="1"/>
</dbReference>
<dbReference type="OrthoDB" id="426882at2759"/>
<dbReference type="SUPFAM" id="SSF47240">
    <property type="entry name" value="Ferritin-like"/>
    <property type="match status" value="1"/>
</dbReference>
<sequence>MDNQQQPMPGLPPPGPDDSLVECALKVLNCPDPWRKADYTYATARMWREGMIKCVRPTPWQHLQAPDRPARSDEKVRVCAPGEAPRRGKGGTLASRQALLHSAVHIENWAVDLSWDVVARFGLRPEEYDMPREFFDDFVKVAEDECRHFTALAKRLEELGSHYGAFAVHDGLWESAANTAHSLPARLAVEHCVHEARGLDVLPSTISKFANNGDNESAALLRDVVYPEEISHCGAGVRWIKYLYGVAHGTQHPPSEPVKVAGADKEAGGDVCAVAGAVEGQLARLQVEEGEVEPRQTGGAEGRCQSRGHSYCADSVCGGSDSNGHLSPTASWMVDARNYSSVEAWFHSLVRAHFWGALKPPFNEEARAKAGFGPEWYLPLSVPAQQQQQSG</sequence>
<comment type="caution">
    <text evidence="1">The sequence shown here is derived from an EMBL/GenBank/DDBJ whole genome shotgun (WGS) entry which is preliminary data.</text>
</comment>
<name>A0A8J4GZ49_9CHLO</name>
<accession>A0A8J4GZ49</accession>
<dbReference type="EMBL" id="BNCP01000050">
    <property type="protein sequence ID" value="GIL89335.1"/>
    <property type="molecule type" value="Genomic_DNA"/>
</dbReference>
<dbReference type="CDD" id="cd00657">
    <property type="entry name" value="Ferritin_like"/>
    <property type="match status" value="1"/>
</dbReference>
<dbReference type="Pfam" id="PF04305">
    <property type="entry name" value="DUF455"/>
    <property type="match status" value="1"/>
</dbReference>
<dbReference type="Proteomes" id="UP000747110">
    <property type="component" value="Unassembled WGS sequence"/>
</dbReference>
<dbReference type="InterPro" id="IPR009078">
    <property type="entry name" value="Ferritin-like_SF"/>
</dbReference>
<dbReference type="AlphaFoldDB" id="A0A8J4GZ49"/>
<reference evidence="1" key="1">
    <citation type="journal article" date="2021" name="Proc. Natl. Acad. Sci. U.S.A.">
        <title>Three genomes in the algal genus Volvox reveal the fate of a haploid sex-determining region after a transition to homothallism.</title>
        <authorList>
            <person name="Yamamoto K."/>
            <person name="Hamaji T."/>
            <person name="Kawai-Toyooka H."/>
            <person name="Matsuzaki R."/>
            <person name="Takahashi F."/>
            <person name="Nishimura Y."/>
            <person name="Kawachi M."/>
            <person name="Noguchi H."/>
            <person name="Minakuchi Y."/>
            <person name="Umen J.G."/>
            <person name="Toyoda A."/>
            <person name="Nozaki H."/>
        </authorList>
    </citation>
    <scope>NUCLEOTIDE SEQUENCE</scope>
    <source>
        <strain evidence="1">NIES-3786</strain>
    </source>
</reference>
<keyword evidence="2" id="KW-1185">Reference proteome</keyword>
<gene>
    <name evidence="1" type="ORF">Vretifemale_17150</name>
</gene>